<dbReference type="EMBL" id="MBFS01001716">
    <property type="protein sequence ID" value="PVV00699.1"/>
    <property type="molecule type" value="Genomic_DNA"/>
</dbReference>
<dbReference type="AlphaFoldDB" id="A0A2T9Z7X4"/>
<name>A0A2T9Z7X4_9FUNG</name>
<feature type="compositionally biased region" description="Polar residues" evidence="1">
    <location>
        <begin position="94"/>
        <end position="114"/>
    </location>
</feature>
<reference evidence="2 3" key="1">
    <citation type="journal article" date="2018" name="MBio">
        <title>Comparative Genomics Reveals the Core Gene Toolbox for the Fungus-Insect Symbiosis.</title>
        <authorList>
            <person name="Wang Y."/>
            <person name="Stata M."/>
            <person name="Wang W."/>
            <person name="Stajich J.E."/>
            <person name="White M.M."/>
            <person name="Moncalvo J.M."/>
        </authorList>
    </citation>
    <scope>NUCLEOTIDE SEQUENCE [LARGE SCALE GENOMIC DNA]</scope>
    <source>
        <strain evidence="2 3">SC-DP-2</strain>
    </source>
</reference>
<proteinExistence type="predicted"/>
<evidence type="ECO:0000313" key="2">
    <source>
        <dbReference type="EMBL" id="PVV00699.1"/>
    </source>
</evidence>
<gene>
    <name evidence="2" type="ORF">BB560_004908</name>
</gene>
<sequence>MKPNLQKIIHAVSIKTEKVNILEGLNKVVFTTANLLLAIQNRCKSNNKKLNFVMVIGIIIPILLGSEEKSRDSGVRKAKLVSRGMEQDNHQHLGSESNNPGIQNPILLSSSNQD</sequence>
<organism evidence="2 3">
    <name type="scientific">Smittium megazygosporum</name>
    <dbReference type="NCBI Taxonomy" id="133381"/>
    <lineage>
        <taxon>Eukaryota</taxon>
        <taxon>Fungi</taxon>
        <taxon>Fungi incertae sedis</taxon>
        <taxon>Zoopagomycota</taxon>
        <taxon>Kickxellomycotina</taxon>
        <taxon>Harpellomycetes</taxon>
        <taxon>Harpellales</taxon>
        <taxon>Legeriomycetaceae</taxon>
        <taxon>Smittium</taxon>
    </lineage>
</organism>
<protein>
    <submittedName>
        <fullName evidence="2">Uncharacterized protein</fullName>
    </submittedName>
</protein>
<feature type="region of interest" description="Disordered" evidence="1">
    <location>
        <begin position="75"/>
        <end position="114"/>
    </location>
</feature>
<accession>A0A2T9Z7X4</accession>
<evidence type="ECO:0000256" key="1">
    <source>
        <dbReference type="SAM" id="MobiDB-lite"/>
    </source>
</evidence>
<keyword evidence="3" id="KW-1185">Reference proteome</keyword>
<comment type="caution">
    <text evidence="2">The sequence shown here is derived from an EMBL/GenBank/DDBJ whole genome shotgun (WGS) entry which is preliminary data.</text>
</comment>
<dbReference type="Proteomes" id="UP000245609">
    <property type="component" value="Unassembled WGS sequence"/>
</dbReference>
<evidence type="ECO:0000313" key="3">
    <source>
        <dbReference type="Proteomes" id="UP000245609"/>
    </source>
</evidence>